<comment type="caution">
    <text evidence="2">The sequence shown here is derived from an EMBL/GenBank/DDBJ whole genome shotgun (WGS) entry which is preliminary data.</text>
</comment>
<keyword evidence="1" id="KW-0472">Membrane</keyword>
<evidence type="ECO:0000313" key="3">
    <source>
        <dbReference type="Proteomes" id="UP000239939"/>
    </source>
</evidence>
<dbReference type="EMBL" id="MDEJ01000183">
    <property type="protein sequence ID" value="PPU87029.1"/>
    <property type="molecule type" value="Genomic_DNA"/>
</dbReference>
<sequence>MQRFIAFVANGLGGIPRTRRRQLLLVQFNVTTPQKGDVPPPPGNQRAQAVYRRLWIGRSLRQHLGRQSEQRIDDDVRIHANSPGIVQSMRPRLFQRLARLIGLPGALPTWVGFVLQHIAFRLSLLERCKRLALALVSIFFCLSEAIGLLVVGVAPQRLHPVSDNRAHLPGYFVGIAGASLGLLCLLPVGLTPIVRLAGIV</sequence>
<name>A0A2S7EA83_9XANT</name>
<evidence type="ECO:0000313" key="2">
    <source>
        <dbReference type="EMBL" id="PPU87029.1"/>
    </source>
</evidence>
<keyword evidence="1" id="KW-0812">Transmembrane</keyword>
<feature type="transmembrane region" description="Helical" evidence="1">
    <location>
        <begin position="166"/>
        <end position="190"/>
    </location>
</feature>
<accession>A0A2S7EA83</accession>
<dbReference type="Proteomes" id="UP000239939">
    <property type="component" value="Unassembled WGS sequence"/>
</dbReference>
<feature type="transmembrane region" description="Helical" evidence="1">
    <location>
        <begin position="97"/>
        <end position="119"/>
    </location>
</feature>
<gene>
    <name evidence="2" type="ORF">XpopCFBP1817_18680</name>
</gene>
<dbReference type="AlphaFoldDB" id="A0A2S7EA83"/>
<keyword evidence="3" id="KW-1185">Reference proteome</keyword>
<keyword evidence="1" id="KW-1133">Transmembrane helix</keyword>
<reference evidence="3" key="1">
    <citation type="submission" date="2016-08" db="EMBL/GenBank/DDBJ databases">
        <authorList>
            <person name="Merda D."/>
            <person name="Briand M."/>
            <person name="Taghouti G."/>
            <person name="Carrere S."/>
            <person name="Gouzy J."/>
            <person name="Portier P."/>
            <person name="Jacques M.-A."/>
            <person name="Fischer-Le Saux M."/>
        </authorList>
    </citation>
    <scope>NUCLEOTIDE SEQUENCE [LARGE SCALE GENOMIC DNA]</scope>
    <source>
        <strain evidence="3">CFBP1817</strain>
    </source>
</reference>
<protein>
    <submittedName>
        <fullName evidence="2">Uncharacterized protein</fullName>
    </submittedName>
</protein>
<organism evidence="2 3">
    <name type="scientific">Xanthomonas populi</name>
    <dbReference type="NCBI Taxonomy" id="53414"/>
    <lineage>
        <taxon>Bacteria</taxon>
        <taxon>Pseudomonadati</taxon>
        <taxon>Pseudomonadota</taxon>
        <taxon>Gammaproteobacteria</taxon>
        <taxon>Lysobacterales</taxon>
        <taxon>Lysobacteraceae</taxon>
        <taxon>Xanthomonas</taxon>
    </lineage>
</organism>
<proteinExistence type="predicted"/>
<evidence type="ECO:0000256" key="1">
    <source>
        <dbReference type="SAM" id="Phobius"/>
    </source>
</evidence>
<feature type="transmembrane region" description="Helical" evidence="1">
    <location>
        <begin position="131"/>
        <end position="154"/>
    </location>
</feature>